<keyword evidence="3" id="KW-1185">Reference proteome</keyword>
<feature type="region of interest" description="Disordered" evidence="1">
    <location>
        <begin position="18"/>
        <end position="46"/>
    </location>
</feature>
<protein>
    <submittedName>
        <fullName evidence="2">Uncharacterized protein</fullName>
    </submittedName>
</protein>
<reference evidence="2 3" key="1">
    <citation type="submission" date="2013-11" db="EMBL/GenBank/DDBJ databases">
        <title>Genome sequencing of Stegodyphus mimosarum.</title>
        <authorList>
            <person name="Bechsgaard J."/>
        </authorList>
    </citation>
    <scope>NUCLEOTIDE SEQUENCE [LARGE SCALE GENOMIC DNA]</scope>
</reference>
<evidence type="ECO:0000256" key="1">
    <source>
        <dbReference type="SAM" id="MobiDB-lite"/>
    </source>
</evidence>
<dbReference type="OrthoDB" id="6434176at2759"/>
<dbReference type="AlphaFoldDB" id="A0A087U5J7"/>
<sequence>MCIIIVCVSYICASRGRQNEVDESGQRRNPAFDNQDERSASVAARMEPPPCYEDVMKYDAFRGFLTSANDKAIKNIINETQRPNVKKNTLIIEMMPLSTISSTSNRPDLPHNAPTLATGCCSNPSRSDTGSSSSFPHLTTVSEQVDANLPVTVVVDSIGVCSAQILNSCDTSVEMANSDEQTTQTRC</sequence>
<evidence type="ECO:0000313" key="2">
    <source>
        <dbReference type="EMBL" id="KFM72636.1"/>
    </source>
</evidence>
<dbReference type="Proteomes" id="UP000054359">
    <property type="component" value="Unassembled WGS sequence"/>
</dbReference>
<feature type="non-terminal residue" evidence="2">
    <location>
        <position position="187"/>
    </location>
</feature>
<dbReference type="EMBL" id="KK118285">
    <property type="protein sequence ID" value="KFM72636.1"/>
    <property type="molecule type" value="Genomic_DNA"/>
</dbReference>
<gene>
    <name evidence="2" type="ORF">X975_26060</name>
</gene>
<name>A0A087U5J7_STEMI</name>
<evidence type="ECO:0000313" key="3">
    <source>
        <dbReference type="Proteomes" id="UP000054359"/>
    </source>
</evidence>
<proteinExistence type="predicted"/>
<accession>A0A087U5J7</accession>
<organism evidence="2 3">
    <name type="scientific">Stegodyphus mimosarum</name>
    <name type="common">African social velvet spider</name>
    <dbReference type="NCBI Taxonomy" id="407821"/>
    <lineage>
        <taxon>Eukaryota</taxon>
        <taxon>Metazoa</taxon>
        <taxon>Ecdysozoa</taxon>
        <taxon>Arthropoda</taxon>
        <taxon>Chelicerata</taxon>
        <taxon>Arachnida</taxon>
        <taxon>Araneae</taxon>
        <taxon>Araneomorphae</taxon>
        <taxon>Entelegynae</taxon>
        <taxon>Eresoidea</taxon>
        <taxon>Eresidae</taxon>
        <taxon>Stegodyphus</taxon>
    </lineage>
</organism>